<dbReference type="InterPro" id="IPR012337">
    <property type="entry name" value="RNaseH-like_sf"/>
</dbReference>
<protein>
    <recommendedName>
        <fullName evidence="3">DUF4371 domain-containing protein</fullName>
    </recommendedName>
</protein>
<keyword evidence="2" id="KW-1185">Reference proteome</keyword>
<comment type="caution">
    <text evidence="1">The sequence shown here is derived from an EMBL/GenBank/DDBJ whole genome shotgun (WGS) entry which is preliminary data.</text>
</comment>
<dbReference type="AlphaFoldDB" id="A0A9Q1HJQ0"/>
<name>A0A9Q1HJQ0_HOLLE</name>
<dbReference type="PANTHER" id="PTHR37162">
    <property type="entry name" value="HAT FAMILY DIMERISATION DOMAINCONTAINING PROTEIN-RELATED"/>
    <property type="match status" value="1"/>
</dbReference>
<accession>A0A9Q1HJQ0</accession>
<dbReference type="SUPFAM" id="SSF53098">
    <property type="entry name" value="Ribonuclease H-like"/>
    <property type="match status" value="1"/>
</dbReference>
<proteinExistence type="predicted"/>
<gene>
    <name evidence="1" type="ORF">HOLleu_00499</name>
</gene>
<reference evidence="1" key="1">
    <citation type="submission" date="2021-10" db="EMBL/GenBank/DDBJ databases">
        <title>Tropical sea cucumber genome reveals ecological adaptation and Cuvierian tubules defense mechanism.</title>
        <authorList>
            <person name="Chen T."/>
        </authorList>
    </citation>
    <scope>NUCLEOTIDE SEQUENCE</scope>
    <source>
        <strain evidence="1">Nanhai2018</strain>
        <tissue evidence="1">Muscle</tissue>
    </source>
</reference>
<sequence>MGNTVAESFTCSRTKTAAIVNCLGDHFFEKLKTDMQNQLYSLMLDASNDTGLQKMFPVTVRIYDINFRRIMTKFLDINLLEGRDASTAETMFASVNNLLDMNDIQWDHCMAIGLDNTKGNVGEHQEFCDMEYAEVVQFISTRWLPLELCINRELKKYAGLRTYFLSENFCDARFKRLYNVYSNPMTEVYLLFYQAVLPCFTTFNKLLQKEEPLIHQLYDAQQRFMNKLAANLIHRSYSSTRSQVEWEVIC</sequence>
<dbReference type="PANTHER" id="PTHR37162:SF1">
    <property type="entry name" value="BED-TYPE DOMAIN-CONTAINING PROTEIN"/>
    <property type="match status" value="1"/>
</dbReference>
<evidence type="ECO:0000313" key="2">
    <source>
        <dbReference type="Proteomes" id="UP001152320"/>
    </source>
</evidence>
<evidence type="ECO:0008006" key="3">
    <source>
        <dbReference type="Google" id="ProtNLM"/>
    </source>
</evidence>
<dbReference type="EMBL" id="JAIZAY010000001">
    <property type="protein sequence ID" value="KAJ8048255.1"/>
    <property type="molecule type" value="Genomic_DNA"/>
</dbReference>
<organism evidence="1 2">
    <name type="scientific">Holothuria leucospilota</name>
    <name type="common">Black long sea cucumber</name>
    <name type="synonym">Mertensiothuria leucospilota</name>
    <dbReference type="NCBI Taxonomy" id="206669"/>
    <lineage>
        <taxon>Eukaryota</taxon>
        <taxon>Metazoa</taxon>
        <taxon>Echinodermata</taxon>
        <taxon>Eleutherozoa</taxon>
        <taxon>Echinozoa</taxon>
        <taxon>Holothuroidea</taxon>
        <taxon>Aspidochirotacea</taxon>
        <taxon>Aspidochirotida</taxon>
        <taxon>Holothuriidae</taxon>
        <taxon>Holothuria</taxon>
    </lineage>
</organism>
<dbReference type="Proteomes" id="UP001152320">
    <property type="component" value="Chromosome 1"/>
</dbReference>
<evidence type="ECO:0000313" key="1">
    <source>
        <dbReference type="EMBL" id="KAJ8048255.1"/>
    </source>
</evidence>
<dbReference type="OrthoDB" id="5958324at2759"/>